<dbReference type="Proteomes" id="UP000233100">
    <property type="component" value="Chromosome 2"/>
</dbReference>
<evidence type="ECO:0000313" key="2">
    <source>
        <dbReference type="Proteomes" id="UP000233100"/>
    </source>
</evidence>
<reference evidence="1" key="3">
    <citation type="submission" date="2025-09" db="UniProtKB">
        <authorList>
            <consortium name="Ensembl"/>
        </authorList>
    </citation>
    <scope>IDENTIFICATION</scope>
</reference>
<sequence>MRCLSATAVRCLPVRRHGGRVRDQLEEAVCPLAELEVCAGRSTTLCRAGRQEHLSLLKVHPQPPLPPGALSQGDEGFIYKPLTGAATFLSEMPWPRKEESRETVWLQQLCRAVVDAAQFELLAASFTL</sequence>
<evidence type="ECO:0000313" key="1">
    <source>
        <dbReference type="Ensembl" id="ENSMFAP00000062211.1"/>
    </source>
</evidence>
<dbReference type="Ensembl" id="ENSMFAT00000086969.1">
    <property type="protein sequence ID" value="ENSMFAP00000062211.1"/>
    <property type="gene ID" value="ENSMFAG00000051228.1"/>
</dbReference>
<protein>
    <submittedName>
        <fullName evidence="1">Uncharacterized protein</fullName>
    </submittedName>
</protein>
<accession>A0A7N9DBS8</accession>
<reference evidence="1 2" key="1">
    <citation type="submission" date="2013-03" db="EMBL/GenBank/DDBJ databases">
        <authorList>
            <person name="Warren W."/>
            <person name="Wilson R.K."/>
        </authorList>
    </citation>
    <scope>NUCLEOTIDE SEQUENCE</scope>
</reference>
<proteinExistence type="predicted"/>
<name>A0A7N9DBS8_MACFA</name>
<reference evidence="1" key="2">
    <citation type="submission" date="2025-08" db="UniProtKB">
        <authorList>
            <consortium name="Ensembl"/>
        </authorList>
    </citation>
    <scope>IDENTIFICATION</scope>
</reference>
<dbReference type="GeneTree" id="ENSGT00980000202103"/>
<dbReference type="AlphaFoldDB" id="A0A7N9DBS8"/>
<organism evidence="1 2">
    <name type="scientific">Macaca fascicularis</name>
    <name type="common">Crab-eating macaque</name>
    <name type="synonym">Cynomolgus monkey</name>
    <dbReference type="NCBI Taxonomy" id="9541"/>
    <lineage>
        <taxon>Eukaryota</taxon>
        <taxon>Metazoa</taxon>
        <taxon>Chordata</taxon>
        <taxon>Craniata</taxon>
        <taxon>Vertebrata</taxon>
        <taxon>Euteleostomi</taxon>
        <taxon>Mammalia</taxon>
        <taxon>Eutheria</taxon>
        <taxon>Euarchontoglires</taxon>
        <taxon>Primates</taxon>
        <taxon>Haplorrhini</taxon>
        <taxon>Catarrhini</taxon>
        <taxon>Cercopithecidae</taxon>
        <taxon>Cercopithecinae</taxon>
        <taxon>Macaca</taxon>
    </lineage>
</organism>
<keyword evidence="2" id="KW-1185">Reference proteome</keyword>